<dbReference type="Gene3D" id="1.10.1200.10">
    <property type="entry name" value="ACP-like"/>
    <property type="match status" value="1"/>
</dbReference>
<dbReference type="FunFam" id="3.40.50.12780:FF:000012">
    <property type="entry name" value="Non-ribosomal peptide synthetase"/>
    <property type="match status" value="1"/>
</dbReference>
<dbReference type="FunFam" id="2.30.38.10:FF:000001">
    <property type="entry name" value="Non-ribosomal peptide synthetase PvdI"/>
    <property type="match status" value="1"/>
</dbReference>
<dbReference type="CDD" id="cd19531">
    <property type="entry name" value="LCL_NRPS-like"/>
    <property type="match status" value="1"/>
</dbReference>
<evidence type="ECO:0000256" key="3">
    <source>
        <dbReference type="ARBA" id="ARBA00022450"/>
    </source>
</evidence>
<dbReference type="Proteomes" id="UP000001203">
    <property type="component" value="Chromosome circular"/>
</dbReference>
<evidence type="ECO:0000256" key="1">
    <source>
        <dbReference type="ARBA" id="ARBA00001957"/>
    </source>
</evidence>
<dbReference type="Pfam" id="PF00668">
    <property type="entry name" value="Condensation"/>
    <property type="match status" value="2"/>
</dbReference>
<comment type="cofactor">
    <cofactor evidence="1">
        <name>pantetheine 4'-phosphate</name>
        <dbReference type="ChEBI" id="CHEBI:47942"/>
    </cofactor>
</comment>
<dbReference type="CDD" id="cd05930">
    <property type="entry name" value="A_NRPS"/>
    <property type="match status" value="1"/>
</dbReference>
<evidence type="ECO:0000256" key="5">
    <source>
        <dbReference type="ARBA" id="ARBA00023194"/>
    </source>
</evidence>
<dbReference type="Pfam" id="PF00550">
    <property type="entry name" value="PP-binding"/>
    <property type="match status" value="1"/>
</dbReference>
<reference evidence="7 8" key="1">
    <citation type="journal article" date="2008" name="Proc. Natl. Acad. Sci. U.S.A.">
        <title>The genome of Cyanothece 51142, a unicellular diazotrophic cyanobacterium important in the marine nitrogen cycle.</title>
        <authorList>
            <person name="Welsh E.A."/>
            <person name="Liberton M."/>
            <person name="Stoeckel J."/>
            <person name="Loh T."/>
            <person name="Elvitigala T."/>
            <person name="Wang C."/>
            <person name="Wollam A."/>
            <person name="Fulton R.S."/>
            <person name="Clifton S.W."/>
            <person name="Jacobs J.M."/>
            <person name="Aurora R."/>
            <person name="Ghosh B.K."/>
            <person name="Sherman L.A."/>
            <person name="Smith R.D."/>
            <person name="Wilson R.K."/>
            <person name="Pakrasi H.B."/>
        </authorList>
    </citation>
    <scope>NUCLEOTIDE SEQUENCE [LARGE SCALE GENOMIC DNA]</scope>
    <source>
        <strain evidence="8">ATCC 51142 / BH68</strain>
    </source>
</reference>
<evidence type="ECO:0000313" key="7">
    <source>
        <dbReference type="EMBL" id="ACB52398.1"/>
    </source>
</evidence>
<dbReference type="InterPro" id="IPR025110">
    <property type="entry name" value="AMP-bd_C"/>
</dbReference>
<dbReference type="GO" id="GO:0003824">
    <property type="term" value="F:catalytic activity"/>
    <property type="evidence" value="ECO:0007669"/>
    <property type="project" value="InterPro"/>
</dbReference>
<keyword evidence="5" id="KW-0045">Antibiotic biosynthesis</keyword>
<keyword evidence="4" id="KW-0597">Phosphoprotein</keyword>
<dbReference type="SUPFAM" id="SSF47336">
    <property type="entry name" value="ACP-like"/>
    <property type="match status" value="1"/>
</dbReference>
<dbReference type="SUPFAM" id="SSF56801">
    <property type="entry name" value="Acetyl-CoA synthetase-like"/>
    <property type="match status" value="1"/>
</dbReference>
<evidence type="ECO:0000259" key="6">
    <source>
        <dbReference type="PROSITE" id="PS50075"/>
    </source>
</evidence>
<dbReference type="InterPro" id="IPR020845">
    <property type="entry name" value="AMP-binding_CS"/>
</dbReference>
<dbReference type="FunFam" id="3.40.50.980:FF:000001">
    <property type="entry name" value="Non-ribosomal peptide synthetase"/>
    <property type="match status" value="1"/>
</dbReference>
<dbReference type="GO" id="GO:0017000">
    <property type="term" value="P:antibiotic biosynthetic process"/>
    <property type="evidence" value="ECO:0007669"/>
    <property type="project" value="UniProtKB-KW"/>
</dbReference>
<dbReference type="FunFam" id="3.30.559.10:FF:000012">
    <property type="entry name" value="Non-ribosomal peptide synthetase"/>
    <property type="match status" value="1"/>
</dbReference>
<dbReference type="InterPro" id="IPR001242">
    <property type="entry name" value="Condensation_dom"/>
</dbReference>
<dbReference type="PANTHER" id="PTHR45398:SF1">
    <property type="entry name" value="ENZYME, PUTATIVE (JCVI)-RELATED"/>
    <property type="match status" value="1"/>
</dbReference>
<feature type="domain" description="Carrier" evidence="6">
    <location>
        <begin position="1031"/>
        <end position="1105"/>
    </location>
</feature>
<evidence type="ECO:0000256" key="4">
    <source>
        <dbReference type="ARBA" id="ARBA00022553"/>
    </source>
</evidence>
<dbReference type="SUPFAM" id="SSF52777">
    <property type="entry name" value="CoA-dependent acyltransferases"/>
    <property type="match status" value="4"/>
</dbReference>
<dbReference type="GO" id="GO:0043041">
    <property type="term" value="P:amino acid activation for nonribosomal peptide biosynthetic process"/>
    <property type="evidence" value="ECO:0007669"/>
    <property type="project" value="UniProtKB-ARBA"/>
</dbReference>
<keyword evidence="8" id="KW-1185">Reference proteome</keyword>
<dbReference type="InterPro" id="IPR010071">
    <property type="entry name" value="AA_adenyl_dom"/>
</dbReference>
<dbReference type="PROSITE" id="PS50075">
    <property type="entry name" value="CARRIER"/>
    <property type="match status" value="1"/>
</dbReference>
<dbReference type="GO" id="GO:0044550">
    <property type="term" value="P:secondary metabolite biosynthetic process"/>
    <property type="evidence" value="ECO:0007669"/>
    <property type="project" value="UniProtKB-ARBA"/>
</dbReference>
<keyword evidence="3" id="KW-0596">Phosphopantetheine</keyword>
<dbReference type="InterPro" id="IPR006162">
    <property type="entry name" value="Ppantetheine_attach_site"/>
</dbReference>
<dbReference type="InterPro" id="IPR045851">
    <property type="entry name" value="AMP-bd_C_sf"/>
</dbReference>
<dbReference type="Gene3D" id="3.30.559.10">
    <property type="entry name" value="Chloramphenicol acetyltransferase-like domain"/>
    <property type="match status" value="2"/>
</dbReference>
<protein>
    <submittedName>
        <fullName evidence="7">Peptide synthetase</fullName>
    </submittedName>
</protein>
<dbReference type="EMBL" id="CP000806">
    <property type="protein sequence ID" value="ACB52398.1"/>
    <property type="molecule type" value="Genomic_DNA"/>
</dbReference>
<dbReference type="HOGENOM" id="CLU_000022_2_2_3"/>
<dbReference type="GO" id="GO:0008610">
    <property type="term" value="P:lipid biosynthetic process"/>
    <property type="evidence" value="ECO:0007669"/>
    <property type="project" value="UniProtKB-ARBA"/>
</dbReference>
<dbReference type="InterPro" id="IPR036736">
    <property type="entry name" value="ACP-like_sf"/>
</dbReference>
<evidence type="ECO:0000313" key="8">
    <source>
        <dbReference type="Proteomes" id="UP000001203"/>
    </source>
</evidence>
<name>B1WWS9_CROS5</name>
<dbReference type="InterPro" id="IPR023213">
    <property type="entry name" value="CAT-like_dom_sf"/>
</dbReference>
<dbReference type="PROSITE" id="PS00012">
    <property type="entry name" value="PHOSPHOPANTETHEINE"/>
    <property type="match status" value="1"/>
</dbReference>
<dbReference type="NCBIfam" id="TIGR01733">
    <property type="entry name" value="AA-adenyl-dom"/>
    <property type="match status" value="1"/>
</dbReference>
<dbReference type="NCBIfam" id="TIGR01720">
    <property type="entry name" value="NRPS-para261"/>
    <property type="match status" value="1"/>
</dbReference>
<organism evidence="7 8">
    <name type="scientific">Crocosphaera subtropica (strain ATCC 51142 / BH68)</name>
    <name type="common">Cyanothece sp. (strain ATCC 51142)</name>
    <dbReference type="NCBI Taxonomy" id="43989"/>
    <lineage>
        <taxon>Bacteria</taxon>
        <taxon>Bacillati</taxon>
        <taxon>Cyanobacteriota</taxon>
        <taxon>Cyanophyceae</taxon>
        <taxon>Oscillatoriophycideae</taxon>
        <taxon>Chroococcales</taxon>
        <taxon>Aphanothecaceae</taxon>
        <taxon>Crocosphaera</taxon>
        <taxon>Crocosphaera subtropica</taxon>
    </lineage>
</organism>
<dbReference type="FunFam" id="1.10.1200.10:FF:000005">
    <property type="entry name" value="Nonribosomal peptide synthetase 1"/>
    <property type="match status" value="1"/>
</dbReference>
<dbReference type="STRING" id="43989.cce_3050"/>
<dbReference type="RefSeq" id="WP_009547795.1">
    <property type="nucleotide sequence ID" value="NC_010546.1"/>
</dbReference>
<dbReference type="OrthoDB" id="9757538at2"/>
<dbReference type="Gene3D" id="3.40.50.980">
    <property type="match status" value="2"/>
</dbReference>
<dbReference type="PANTHER" id="PTHR45398">
    <property type="match status" value="1"/>
</dbReference>
<dbReference type="Gene3D" id="3.30.559.30">
    <property type="entry name" value="Nonribosomal peptide synthetase, condensation domain"/>
    <property type="match status" value="2"/>
</dbReference>
<dbReference type="PROSITE" id="PS00455">
    <property type="entry name" value="AMP_BINDING"/>
    <property type="match status" value="1"/>
</dbReference>
<dbReference type="InterPro" id="IPR009081">
    <property type="entry name" value="PP-bd_ACP"/>
</dbReference>
<dbReference type="eggNOG" id="COG1020">
    <property type="taxonomic scope" value="Bacteria"/>
</dbReference>
<dbReference type="InterPro" id="IPR010060">
    <property type="entry name" value="NRPS_synth"/>
</dbReference>
<dbReference type="Pfam" id="PF13193">
    <property type="entry name" value="AMP-binding_C"/>
    <property type="match status" value="1"/>
</dbReference>
<gene>
    <name evidence="7" type="ordered locus">cce_3050</name>
</gene>
<accession>B1WWS9</accession>
<sequence length="1581" mass="177357">MSGKKTNLEALKQRIAALPPEKRAIFEQQLKEKNLQIPQQTIPKRQNYENIPLSLAQERLWFLHQLDPESPAYNIAIAWQFTGSLDHTILEKSFNTIIKRHESLKTRFMAVEGNPIVEIIPNLTLTVPKIDLQQLPEKKREKEVKYLENKAAKQPFNLAEDLLLRVWLLQLSPQKSTVLVVLHHIIADGWSRGILLKELATVYKAFSSGESVSLPELSIQYSDFAAWQRQWLAGEELQAHLDYWKKQLANVSVLNLPTDYPRPHVPTLRGGIQSFTLDKALTNALKTLSRQQGVTLFMTLLTAFKILLHRYSGQNDIVVGSPIANRNWAETEPLIGFFVNTLVLRSDLSGNPSFVALLKQVKQTTSQAYQHQDLPFAKLVDTLQPERDESHNPLFQVMFQVQNEAYQLQNALSPELAIPGLSLSQSWIDTQSTKFDMTWHLVERETGLLAVVEYSLDLFEAEMIARMLGHFQVLLRDIISKPQAHISELSLLTEKEEKQLLLEWNKTETKQLENIFISQLFEAQVEKTPNNIAVTSAQQQLTYRELNSKANQLAHYLQTLGVKPEVKVGILMERSPDLLIAILGVLKAGSAYVPIDPTYPSERIAFMVEDAQIAVLLTETKTAISQTFPTSASKITLDQDWPLIASESQENSVISLFEDNLAYVIYTSGSTGKPKGTLITHGGLSNYLTWAIATYPVTEGCGSPVNSSIAFDATITSLLTPLLVGQKVILLPETGEIEALSEVFTQENLSLVKLTPAHLSILNSLLAEKEKIPQSHALIIGGEALSQHSLTFWQEKCPQTRLINEYGPTETVVGCCVYEVPSQVSQTENVPIGRPIANTELYILDQYLQPTPIGVPGELYIGGVGVARGYFNRPDLTAERFIPLPPSPPLLRGVGGIEGSRLYKTGDLARYLPDGTIEYLGRIDNQVKIRGFRIELGEIEGMLRQHPQVQEAIAVVQEDNNKTPRLVAYVVASSEPPDLRQFLSEKLPAYMVPTLFISLDAFPLTPNGKIDRQRFPVADFSQRNVKKSLIEPRTPQEATLTEIWRDVLGKMEVGVYDNFFELGGDSILGLQIIARANQAGLQLTPRQLFQCQTIAELASVANVLATTSAEQGMVTGSVPLTPIQHWFFEQQLPDPHHYNQTLLLEALPDLNPYYLEQALHHLLIHHDALRLRFTQQGEAWKQFYGNTDNNIPFSTINLENLSKKAQSLAIESICARLQTTLNLSEGLLVRGAWFDLGKGQKSRLLFVIHHLVVDSVSWRILLEDFVTVYQQLLHGELVKLPPKTTAYQTWANQLLNYSQSEGLDSDVWSMSEGVSLPTDYTSLNHNTVGSSDRISLTLSIEQTNALQEEVASAYHAQLNEVLLAALYQSISQWTGERSLIIDVEGHGREDIFETVNLSRTVGWFTVIFPVRLELKSMGSLGDVIKSVKEQYRQVAKQGINYGILRYLGRKILNKRSSSINFNYLGEVDRITTQEFISGLAEESTGWVRSPQGSRRYLLEITGAIAQKQLQLTLTYSQQIHRRETIEGLGKKVLSTLEAFIVHCQSSKTGGYTPSDFASANLDQKQLDQFLGKLKQSVKKLK</sequence>
<evidence type="ECO:0000256" key="2">
    <source>
        <dbReference type="ARBA" id="ARBA00006432"/>
    </source>
</evidence>
<proteinExistence type="inferred from homology"/>
<dbReference type="KEGG" id="cyt:cce_3050"/>
<comment type="similarity">
    <text evidence="2">Belongs to the ATP-dependent AMP-binding enzyme family.</text>
</comment>
<dbReference type="FunFam" id="3.30.300.30:FF:000010">
    <property type="entry name" value="Enterobactin synthetase component F"/>
    <property type="match status" value="1"/>
</dbReference>
<dbReference type="Pfam" id="PF00501">
    <property type="entry name" value="AMP-binding"/>
    <property type="match status" value="1"/>
</dbReference>
<dbReference type="Gene3D" id="3.30.300.30">
    <property type="match status" value="1"/>
</dbReference>
<dbReference type="Gene3D" id="2.30.38.10">
    <property type="entry name" value="Luciferase, Domain 3"/>
    <property type="match status" value="1"/>
</dbReference>
<dbReference type="InterPro" id="IPR000873">
    <property type="entry name" value="AMP-dep_synth/lig_dom"/>
</dbReference>
<dbReference type="CDD" id="cd19534">
    <property type="entry name" value="E_NRPS"/>
    <property type="match status" value="1"/>
</dbReference>